<protein>
    <submittedName>
        <fullName evidence="1">Acyl-CoA thioesterase</fullName>
    </submittedName>
</protein>
<dbReference type="Proteomes" id="UP001200247">
    <property type="component" value="Unassembled WGS sequence"/>
</dbReference>
<dbReference type="EMBL" id="JAJAXM010000021">
    <property type="protein sequence ID" value="MCG9026527.1"/>
    <property type="molecule type" value="Genomic_DNA"/>
</dbReference>
<evidence type="ECO:0000313" key="2">
    <source>
        <dbReference type="Proteomes" id="UP001200247"/>
    </source>
</evidence>
<comment type="caution">
    <text evidence="1">The sequence shown here is derived from an EMBL/GenBank/DDBJ whole genome shotgun (WGS) entry which is preliminary data.</text>
</comment>
<evidence type="ECO:0000313" key="1">
    <source>
        <dbReference type="EMBL" id="MCG9026527.1"/>
    </source>
</evidence>
<dbReference type="CDD" id="cd00586">
    <property type="entry name" value="4HBT"/>
    <property type="match status" value="1"/>
</dbReference>
<dbReference type="AlphaFoldDB" id="A0ABD4SSV8"/>
<dbReference type="Gene3D" id="3.10.129.10">
    <property type="entry name" value="Hotdog Thioesterase"/>
    <property type="match status" value="1"/>
</dbReference>
<dbReference type="Pfam" id="PF13279">
    <property type="entry name" value="4HBT_2"/>
    <property type="match status" value="1"/>
</dbReference>
<gene>
    <name evidence="1" type="ORF">LH440_11585</name>
</gene>
<dbReference type="PANTHER" id="PTHR31793:SF24">
    <property type="entry name" value="LONG-CHAIN ACYL-COA THIOESTERASE FADM"/>
    <property type="match status" value="1"/>
</dbReference>
<dbReference type="SUPFAM" id="SSF54637">
    <property type="entry name" value="Thioesterase/thiol ester dehydrase-isomerase"/>
    <property type="match status" value="1"/>
</dbReference>
<name>A0ABD4SSV8_9NEIS</name>
<dbReference type="PANTHER" id="PTHR31793">
    <property type="entry name" value="4-HYDROXYBENZOYL-COA THIOESTERASE FAMILY MEMBER"/>
    <property type="match status" value="1"/>
</dbReference>
<dbReference type="InterPro" id="IPR029069">
    <property type="entry name" value="HotDog_dom_sf"/>
</dbReference>
<accession>A0ABD4SSV8</accession>
<sequence>MTTAAVTPFARYCIDMRWSDMDALGHLNNVNYFRYLEQVRVEWLDSLGLSINPDGIGPVLADTRCSFRREFTYPARIGITLELVRLGEKSLTLRHHFYREGDPDTVYAVGEVVLVWVDYASGTTVPVPEGIRAAVSPA</sequence>
<reference evidence="1 2" key="1">
    <citation type="submission" date="2021-10" db="EMBL/GenBank/DDBJ databases">
        <title>Whole-genome sequencing analysis of Laribacter hongkongensis: virulence gene profiles, carbohydrate-active enzyme prediction, and antimicrobial resistance characterization.</title>
        <authorList>
            <person name="Yuan P."/>
            <person name="Zhan Y."/>
            <person name="Chen D."/>
        </authorList>
    </citation>
    <scope>NUCLEOTIDE SEQUENCE [LARGE SCALE GENOMIC DNA]</scope>
    <source>
        <strain evidence="1 2">W67</strain>
    </source>
</reference>
<proteinExistence type="predicted"/>
<dbReference type="RefSeq" id="WP_052292609.1">
    <property type="nucleotide sequence ID" value="NZ_JAJAWK010000022.1"/>
</dbReference>
<organism evidence="1 2">
    <name type="scientific">Laribacter hongkongensis</name>
    <dbReference type="NCBI Taxonomy" id="168471"/>
    <lineage>
        <taxon>Bacteria</taxon>
        <taxon>Pseudomonadati</taxon>
        <taxon>Pseudomonadota</taxon>
        <taxon>Betaproteobacteria</taxon>
        <taxon>Neisseriales</taxon>
        <taxon>Aquaspirillaceae</taxon>
        <taxon>Laribacter</taxon>
    </lineage>
</organism>
<dbReference type="InterPro" id="IPR050563">
    <property type="entry name" value="4-hydroxybenzoyl-CoA_TE"/>
</dbReference>